<keyword evidence="2" id="KW-0997">Cell inner membrane</keyword>
<evidence type="ECO:0000256" key="5">
    <source>
        <dbReference type="ARBA" id="ARBA00023136"/>
    </source>
</evidence>
<evidence type="ECO:0000313" key="7">
    <source>
        <dbReference type="Proteomes" id="UP001157915"/>
    </source>
</evidence>
<keyword evidence="4" id="KW-0808">Transferase</keyword>
<keyword evidence="3" id="KW-0328">Glycosyltransferase</keyword>
<dbReference type="Proteomes" id="UP001157915">
    <property type="component" value="Unassembled WGS sequence"/>
</dbReference>
<keyword evidence="5" id="KW-0472">Membrane</keyword>
<evidence type="ECO:0000256" key="1">
    <source>
        <dbReference type="ARBA" id="ARBA00022475"/>
    </source>
</evidence>
<protein>
    <submittedName>
        <fullName evidence="6">4-alpha-L-fucosyltransferase glycosyl transferase group 56</fullName>
    </submittedName>
</protein>
<evidence type="ECO:0000256" key="2">
    <source>
        <dbReference type="ARBA" id="ARBA00022519"/>
    </source>
</evidence>
<gene>
    <name evidence="6" type="ORF">SAMN06265367_10385</name>
</gene>
<reference evidence="6 7" key="1">
    <citation type="submission" date="2017-05" db="EMBL/GenBank/DDBJ databases">
        <authorList>
            <person name="Varghese N."/>
            <person name="Submissions S."/>
        </authorList>
    </citation>
    <scope>NUCLEOTIDE SEQUENCE [LARGE SCALE GENOMIC DNA]</scope>
    <source>
        <strain evidence="6 7">DSM 15360</strain>
    </source>
</reference>
<keyword evidence="1" id="KW-1003">Cell membrane</keyword>
<proteinExistence type="predicted"/>
<dbReference type="EMBL" id="FXUA01000003">
    <property type="protein sequence ID" value="SMP20084.1"/>
    <property type="molecule type" value="Genomic_DNA"/>
</dbReference>
<sequence length="380" mass="43997">MSIENLVFLPDSPYTEWIIKRSENLFPGLNKYLVIVDDITKPTRFTNSDIAIIESKNLIKAPVLLDLSSFKRVIVNYHTPFIGHFLMGRKQDLSQAKLIWIIWSGDLYKHPSFLTKAYTSTTLAALPPEKTVQAWKQSFHHRVLQAIGKPNKYTFEKSFSNFDFVASIFEKDVEEAESVLGVKAKWIKFAFLSLQEMFSEEYLKNRPVLGRKIMVGHSGSPENNHLDVYHKIHHLLPENEVTIFSPLSYGNPTFISAVKSLGREYFGDNFETLEDFIPREKYYQKLAEASVAIFNHKIQQAFGNILGLIFMGVKVFLNPENPIYIELTNSKIKVFDYNQMTRDDLLNPLSPEDVENNRSTISLLFKEEQIRDYYRDLYIA</sequence>
<evidence type="ECO:0000313" key="6">
    <source>
        <dbReference type="EMBL" id="SMP20084.1"/>
    </source>
</evidence>
<evidence type="ECO:0000256" key="4">
    <source>
        <dbReference type="ARBA" id="ARBA00022679"/>
    </source>
</evidence>
<name>A0ABY1NWU6_9BACT</name>
<accession>A0ABY1NWU6</accession>
<dbReference type="RefSeq" id="WP_283412620.1">
    <property type="nucleotide sequence ID" value="NZ_FXUA01000003.1"/>
</dbReference>
<dbReference type="InterPro" id="IPR009993">
    <property type="entry name" value="WecF"/>
</dbReference>
<comment type="caution">
    <text evidence="6">The sequence shown here is derived from an EMBL/GenBank/DDBJ whole genome shotgun (WGS) entry which is preliminary data.</text>
</comment>
<organism evidence="6 7">
    <name type="scientific">Algoriphagus winogradskyi</name>
    <dbReference type="NCBI Taxonomy" id="237017"/>
    <lineage>
        <taxon>Bacteria</taxon>
        <taxon>Pseudomonadati</taxon>
        <taxon>Bacteroidota</taxon>
        <taxon>Cytophagia</taxon>
        <taxon>Cytophagales</taxon>
        <taxon>Cyclobacteriaceae</taxon>
        <taxon>Algoriphagus</taxon>
    </lineage>
</organism>
<evidence type="ECO:0000256" key="3">
    <source>
        <dbReference type="ARBA" id="ARBA00022676"/>
    </source>
</evidence>
<keyword evidence="7" id="KW-1185">Reference proteome</keyword>
<dbReference type="Pfam" id="PF07429">
    <property type="entry name" value="Glyco_transf_56"/>
    <property type="match status" value="1"/>
</dbReference>